<dbReference type="EMBL" id="UINC01225424">
    <property type="protein sequence ID" value="SVE55490.1"/>
    <property type="molecule type" value="Genomic_DNA"/>
</dbReference>
<dbReference type="AlphaFoldDB" id="A0A383EGM4"/>
<accession>A0A383EGM4</accession>
<feature type="non-terminal residue" evidence="1">
    <location>
        <position position="54"/>
    </location>
</feature>
<sequence>MLIRKYSGSNERVVLRQIRAELGSDAIILHTSFRKQRGFWKFVRPGGVDILAGG</sequence>
<evidence type="ECO:0000313" key="1">
    <source>
        <dbReference type="EMBL" id="SVE55490.1"/>
    </source>
</evidence>
<organism evidence="1">
    <name type="scientific">marine metagenome</name>
    <dbReference type="NCBI Taxonomy" id="408172"/>
    <lineage>
        <taxon>unclassified sequences</taxon>
        <taxon>metagenomes</taxon>
        <taxon>ecological metagenomes</taxon>
    </lineage>
</organism>
<name>A0A383EGM4_9ZZZZ</name>
<protein>
    <submittedName>
        <fullName evidence="1">Uncharacterized protein</fullName>
    </submittedName>
</protein>
<gene>
    <name evidence="1" type="ORF">METZ01_LOCUS508344</name>
</gene>
<proteinExistence type="predicted"/>
<reference evidence="1" key="1">
    <citation type="submission" date="2018-05" db="EMBL/GenBank/DDBJ databases">
        <authorList>
            <person name="Lanie J.A."/>
            <person name="Ng W.-L."/>
            <person name="Kazmierczak K.M."/>
            <person name="Andrzejewski T.M."/>
            <person name="Davidsen T.M."/>
            <person name="Wayne K.J."/>
            <person name="Tettelin H."/>
            <person name="Glass J.I."/>
            <person name="Rusch D."/>
            <person name="Podicherti R."/>
            <person name="Tsui H.-C.T."/>
            <person name="Winkler M.E."/>
        </authorList>
    </citation>
    <scope>NUCLEOTIDE SEQUENCE</scope>
</reference>